<dbReference type="Pfam" id="PF00084">
    <property type="entry name" value="Sushi"/>
    <property type="match status" value="2"/>
</dbReference>
<organism evidence="7 8">
    <name type="scientific">Batillaria attramentaria</name>
    <dbReference type="NCBI Taxonomy" id="370345"/>
    <lineage>
        <taxon>Eukaryota</taxon>
        <taxon>Metazoa</taxon>
        <taxon>Spiralia</taxon>
        <taxon>Lophotrochozoa</taxon>
        <taxon>Mollusca</taxon>
        <taxon>Gastropoda</taxon>
        <taxon>Caenogastropoda</taxon>
        <taxon>Sorbeoconcha</taxon>
        <taxon>Cerithioidea</taxon>
        <taxon>Batillariidae</taxon>
        <taxon>Batillaria</taxon>
    </lineage>
</organism>
<feature type="non-terminal residue" evidence="7">
    <location>
        <position position="1"/>
    </location>
</feature>
<dbReference type="CDD" id="cd00033">
    <property type="entry name" value="CCP"/>
    <property type="match status" value="2"/>
</dbReference>
<feature type="domain" description="C-type lectin" evidence="5">
    <location>
        <begin position="77"/>
        <end position="180"/>
    </location>
</feature>
<dbReference type="AlphaFoldDB" id="A0ABD0JL04"/>
<dbReference type="GO" id="GO:0030246">
    <property type="term" value="F:carbohydrate binding"/>
    <property type="evidence" value="ECO:0007669"/>
    <property type="project" value="UniProtKB-KW"/>
</dbReference>
<feature type="non-terminal residue" evidence="7">
    <location>
        <position position="237"/>
    </location>
</feature>
<dbReference type="Gene3D" id="3.10.100.10">
    <property type="entry name" value="Mannose-Binding Protein A, subunit A"/>
    <property type="match status" value="1"/>
</dbReference>
<dbReference type="InterPro" id="IPR051663">
    <property type="entry name" value="CLec_Tetranectin-domain"/>
</dbReference>
<evidence type="ECO:0000313" key="7">
    <source>
        <dbReference type="EMBL" id="KAK7475702.1"/>
    </source>
</evidence>
<dbReference type="PANTHER" id="PTHR22799:SF6">
    <property type="entry name" value="C-TYPE LECTIN DOMAIN FAMILY 4 MEMBER M-LIKE"/>
    <property type="match status" value="1"/>
</dbReference>
<dbReference type="PROSITE" id="PS50041">
    <property type="entry name" value="C_TYPE_LECTIN_2"/>
    <property type="match status" value="1"/>
</dbReference>
<evidence type="ECO:0000256" key="2">
    <source>
        <dbReference type="ARBA" id="ARBA00022734"/>
    </source>
</evidence>
<dbReference type="EMBL" id="JACVVK020000397">
    <property type="protein sequence ID" value="KAK7475702.1"/>
    <property type="molecule type" value="Genomic_DNA"/>
</dbReference>
<proteinExistence type="predicted"/>
<sequence length="237" mass="25924">VTCPEPPPVPHAHREYTDDHVGTDVTYTCFDGYAHTNGSLTRRCLVNGLYSGDPPVLCPEIPNGFKSVGVAIIPRNMTFTDAKAKCEGMGGKLAEPRDAFVNNALKDIARTYGGSFWIGVTDVDTEGKWVYVSDNSTVSVRDWASGQPDNGLHEDCAVFRPNDYKWHDVGCEGKFKAFCQCDTLQVIPRMQVDQPIHPLPVSSASYTCAPGFQNKGGNGDVKCLSSGEWETPTLWCK</sequence>
<dbReference type="PROSITE" id="PS50923">
    <property type="entry name" value="SUSHI"/>
    <property type="match status" value="2"/>
</dbReference>
<dbReference type="InterPro" id="IPR000436">
    <property type="entry name" value="Sushi_SCR_CCP_dom"/>
</dbReference>
<dbReference type="SUPFAM" id="SSF56436">
    <property type="entry name" value="C-type lectin-like"/>
    <property type="match status" value="1"/>
</dbReference>
<gene>
    <name evidence="7" type="ORF">BaRGS_00033073</name>
</gene>
<dbReference type="Gene3D" id="2.10.70.10">
    <property type="entry name" value="Complement Module, domain 1"/>
    <property type="match status" value="2"/>
</dbReference>
<evidence type="ECO:0000259" key="5">
    <source>
        <dbReference type="PROSITE" id="PS50041"/>
    </source>
</evidence>
<evidence type="ECO:0000256" key="4">
    <source>
        <dbReference type="PROSITE-ProRule" id="PRU00302"/>
    </source>
</evidence>
<evidence type="ECO:0000259" key="6">
    <source>
        <dbReference type="PROSITE" id="PS50923"/>
    </source>
</evidence>
<keyword evidence="4" id="KW-0768">Sushi</keyword>
<dbReference type="SUPFAM" id="SSF57535">
    <property type="entry name" value="Complement control module/SCR domain"/>
    <property type="match status" value="2"/>
</dbReference>
<name>A0ABD0JL04_9CAEN</name>
<keyword evidence="3" id="KW-1015">Disulfide bond</keyword>
<evidence type="ECO:0000256" key="3">
    <source>
        <dbReference type="ARBA" id="ARBA00023157"/>
    </source>
</evidence>
<dbReference type="CDD" id="cd00037">
    <property type="entry name" value="CLECT"/>
    <property type="match status" value="1"/>
</dbReference>
<dbReference type="SMART" id="SM00034">
    <property type="entry name" value="CLECT"/>
    <property type="match status" value="1"/>
</dbReference>
<dbReference type="PANTHER" id="PTHR22799">
    <property type="entry name" value="TETRANECTIN-RELATED"/>
    <property type="match status" value="1"/>
</dbReference>
<dbReference type="InterPro" id="IPR016187">
    <property type="entry name" value="CTDL_fold"/>
</dbReference>
<keyword evidence="1" id="KW-0732">Signal</keyword>
<evidence type="ECO:0000313" key="8">
    <source>
        <dbReference type="Proteomes" id="UP001519460"/>
    </source>
</evidence>
<keyword evidence="2" id="KW-0430">Lectin</keyword>
<dbReference type="Pfam" id="PF00059">
    <property type="entry name" value="Lectin_C"/>
    <property type="match status" value="1"/>
</dbReference>
<dbReference type="InterPro" id="IPR035976">
    <property type="entry name" value="Sushi/SCR/CCP_sf"/>
</dbReference>
<feature type="domain" description="Sushi" evidence="6">
    <location>
        <begin position="179"/>
        <end position="237"/>
    </location>
</feature>
<keyword evidence="8" id="KW-1185">Reference proteome</keyword>
<dbReference type="InterPro" id="IPR016186">
    <property type="entry name" value="C-type_lectin-like/link_sf"/>
</dbReference>
<dbReference type="Proteomes" id="UP001519460">
    <property type="component" value="Unassembled WGS sequence"/>
</dbReference>
<dbReference type="SMART" id="SM00032">
    <property type="entry name" value="CCP"/>
    <property type="match status" value="2"/>
</dbReference>
<feature type="domain" description="Sushi" evidence="6">
    <location>
        <begin position="1"/>
        <end position="60"/>
    </location>
</feature>
<comment type="caution">
    <text evidence="4">Lacks conserved residue(s) required for the propagation of feature annotation.</text>
</comment>
<dbReference type="InterPro" id="IPR001304">
    <property type="entry name" value="C-type_lectin-like"/>
</dbReference>
<accession>A0ABD0JL04</accession>
<protein>
    <submittedName>
        <fullName evidence="7">Uncharacterized protein</fullName>
    </submittedName>
</protein>
<reference evidence="7 8" key="1">
    <citation type="journal article" date="2023" name="Sci. Data">
        <title>Genome assembly of the Korean intertidal mud-creeper Batillaria attramentaria.</title>
        <authorList>
            <person name="Patra A.K."/>
            <person name="Ho P.T."/>
            <person name="Jun S."/>
            <person name="Lee S.J."/>
            <person name="Kim Y."/>
            <person name="Won Y.J."/>
        </authorList>
    </citation>
    <scope>NUCLEOTIDE SEQUENCE [LARGE SCALE GENOMIC DNA]</scope>
    <source>
        <strain evidence="7">Wonlab-2016</strain>
    </source>
</reference>
<evidence type="ECO:0000256" key="1">
    <source>
        <dbReference type="ARBA" id="ARBA00022729"/>
    </source>
</evidence>
<comment type="caution">
    <text evidence="7">The sequence shown here is derived from an EMBL/GenBank/DDBJ whole genome shotgun (WGS) entry which is preliminary data.</text>
</comment>